<feature type="domain" description="XdhC Rossmann" evidence="2">
    <location>
        <begin position="164"/>
        <end position="305"/>
    </location>
</feature>
<dbReference type="Proteomes" id="UP000294692">
    <property type="component" value="Unassembled WGS sequence"/>
</dbReference>
<dbReference type="PANTHER" id="PTHR30388:SF4">
    <property type="entry name" value="MOLYBDENUM COFACTOR INSERTION CHAPERONE PAOD"/>
    <property type="match status" value="1"/>
</dbReference>
<dbReference type="InterPro" id="IPR003777">
    <property type="entry name" value="XdhC_CoxI"/>
</dbReference>
<organism evidence="3 4">
    <name type="scientific">Paracandidimonas soli</name>
    <dbReference type="NCBI Taxonomy" id="1917182"/>
    <lineage>
        <taxon>Bacteria</taxon>
        <taxon>Pseudomonadati</taxon>
        <taxon>Pseudomonadota</taxon>
        <taxon>Betaproteobacteria</taxon>
        <taxon>Burkholderiales</taxon>
        <taxon>Alcaligenaceae</taxon>
        <taxon>Paracandidimonas</taxon>
    </lineage>
</organism>
<evidence type="ECO:0000259" key="2">
    <source>
        <dbReference type="Pfam" id="PF13478"/>
    </source>
</evidence>
<sequence>MYSLDYEILRQAQEWLDAGHRVHLATVIRTWGSAPRQPGSMAALRDDGLLVGSVSGGCIEDDLIQRATHAELPAPAGWLSYGLRQEDIIQYGLPCGGSLKLFCEDLTGSSWLPEVLEAMRQHRSITREVDTGTGQCRLSPAQPDDQPGEYSHVFRAIHGPQWRLLIIGANQTSKALADIAGMLGFHVLVCDPRKDFLQTWHVQGATTLAMMPDDAVVEIGTDERTAIVAVTHDPKLDDMALLEALKSRAFYVGALGSKRNSDKRRERLALFELSPDEIERLRGPVGLSISSRTPAEIAVAIAAELIQVRNSLPQMACSSASPVSHSLLESGASSPQ</sequence>
<dbReference type="InterPro" id="IPR052698">
    <property type="entry name" value="MoCofactor_Util/Proc"/>
</dbReference>
<evidence type="ECO:0000259" key="1">
    <source>
        <dbReference type="Pfam" id="PF02625"/>
    </source>
</evidence>
<dbReference type="AlphaFoldDB" id="A0A4R3V6N1"/>
<keyword evidence="4" id="KW-1185">Reference proteome</keyword>
<feature type="domain" description="XdhC- CoxI" evidence="1">
    <location>
        <begin position="15"/>
        <end position="69"/>
    </location>
</feature>
<proteinExistence type="predicted"/>
<protein>
    <submittedName>
        <fullName evidence="3">Xanthine dehydrogenase accessory factor</fullName>
    </submittedName>
</protein>
<gene>
    <name evidence="3" type="ORF">EV686_104136</name>
</gene>
<dbReference type="InterPro" id="IPR027051">
    <property type="entry name" value="XdhC_Rossmann_dom"/>
</dbReference>
<dbReference type="Pfam" id="PF13478">
    <property type="entry name" value="XdhC_C"/>
    <property type="match status" value="1"/>
</dbReference>
<dbReference type="Pfam" id="PF02625">
    <property type="entry name" value="XdhC_CoxI"/>
    <property type="match status" value="1"/>
</dbReference>
<dbReference type="EMBL" id="SMBX01000004">
    <property type="protein sequence ID" value="TCU99037.1"/>
    <property type="molecule type" value="Genomic_DNA"/>
</dbReference>
<dbReference type="RefSeq" id="WP_132476417.1">
    <property type="nucleotide sequence ID" value="NZ_JBHRVM010000001.1"/>
</dbReference>
<dbReference type="Gene3D" id="3.40.50.720">
    <property type="entry name" value="NAD(P)-binding Rossmann-like Domain"/>
    <property type="match status" value="1"/>
</dbReference>
<reference evidence="3 4" key="1">
    <citation type="submission" date="2019-03" db="EMBL/GenBank/DDBJ databases">
        <title>Genomic Encyclopedia of Type Strains, Phase IV (KMG-IV): sequencing the most valuable type-strain genomes for metagenomic binning, comparative biology and taxonomic classification.</title>
        <authorList>
            <person name="Goeker M."/>
        </authorList>
    </citation>
    <scope>NUCLEOTIDE SEQUENCE [LARGE SCALE GENOMIC DNA]</scope>
    <source>
        <strain evidence="3 4">DSM 100048</strain>
    </source>
</reference>
<dbReference type="OrthoDB" id="9815497at2"/>
<evidence type="ECO:0000313" key="3">
    <source>
        <dbReference type="EMBL" id="TCU99037.1"/>
    </source>
</evidence>
<dbReference type="PANTHER" id="PTHR30388">
    <property type="entry name" value="ALDEHYDE OXIDOREDUCTASE MOLYBDENUM COFACTOR ASSEMBLY PROTEIN"/>
    <property type="match status" value="1"/>
</dbReference>
<name>A0A4R3V6N1_9BURK</name>
<accession>A0A4R3V6N1</accession>
<evidence type="ECO:0000313" key="4">
    <source>
        <dbReference type="Proteomes" id="UP000294692"/>
    </source>
</evidence>
<comment type="caution">
    <text evidence="3">The sequence shown here is derived from an EMBL/GenBank/DDBJ whole genome shotgun (WGS) entry which is preliminary data.</text>
</comment>